<proteinExistence type="predicted"/>
<keyword evidence="3" id="KW-1185">Reference proteome</keyword>
<evidence type="ECO:0000313" key="3">
    <source>
        <dbReference type="Proteomes" id="UP000228934"/>
    </source>
</evidence>
<feature type="non-terminal residue" evidence="2">
    <location>
        <position position="1"/>
    </location>
</feature>
<dbReference type="EMBL" id="KV926466">
    <property type="protein sequence ID" value="PIO35159.1"/>
    <property type="molecule type" value="Genomic_DNA"/>
</dbReference>
<reference evidence="3" key="1">
    <citation type="journal article" date="2017" name="Nat. Commun.">
        <title>The North American bullfrog draft genome provides insight into hormonal regulation of long noncoding RNA.</title>
        <authorList>
            <person name="Hammond S.A."/>
            <person name="Warren R.L."/>
            <person name="Vandervalk B.P."/>
            <person name="Kucuk E."/>
            <person name="Khan H."/>
            <person name="Gibb E.A."/>
            <person name="Pandoh P."/>
            <person name="Kirk H."/>
            <person name="Zhao Y."/>
            <person name="Jones M."/>
            <person name="Mungall A.J."/>
            <person name="Coope R."/>
            <person name="Pleasance S."/>
            <person name="Moore R.A."/>
            <person name="Holt R.A."/>
            <person name="Round J.M."/>
            <person name="Ohora S."/>
            <person name="Walle B.V."/>
            <person name="Veldhoen N."/>
            <person name="Helbing C.C."/>
            <person name="Birol I."/>
        </authorList>
    </citation>
    <scope>NUCLEOTIDE SEQUENCE [LARGE SCALE GENOMIC DNA]</scope>
</reference>
<sequence length="190" mass="20764">SGDRDRDLVETPSGRGAKGAEHRASLSPGSKPRSSPVGQRSKKGLIRRMVEIQAGVGSNLAAEYKKGKEVEWLRYKSEVNGKHQSSIVKQVSRSQQVQTDHTLTQEQGGTEDNPAIWQCLGWAYIGMFEVTSCIPPGHFPTFFHQVDVTSCAPPGLRSLPVRVLGIFLPFSIKSSAQVQVGTLRRPIVSL</sequence>
<dbReference type="Proteomes" id="UP000228934">
    <property type="component" value="Unassembled WGS sequence"/>
</dbReference>
<feature type="non-terminal residue" evidence="2">
    <location>
        <position position="190"/>
    </location>
</feature>
<feature type="region of interest" description="Disordered" evidence="1">
    <location>
        <begin position="1"/>
        <end position="44"/>
    </location>
</feature>
<gene>
    <name evidence="2" type="ORF">AB205_0102900</name>
</gene>
<evidence type="ECO:0000256" key="1">
    <source>
        <dbReference type="SAM" id="MobiDB-lite"/>
    </source>
</evidence>
<evidence type="ECO:0000313" key="2">
    <source>
        <dbReference type="EMBL" id="PIO35159.1"/>
    </source>
</evidence>
<protein>
    <submittedName>
        <fullName evidence="2">Uncharacterized protein</fullName>
    </submittedName>
</protein>
<name>A0A2G9S4Q6_AQUCT</name>
<organism evidence="2 3">
    <name type="scientific">Aquarana catesbeiana</name>
    <name type="common">American bullfrog</name>
    <name type="synonym">Rana catesbeiana</name>
    <dbReference type="NCBI Taxonomy" id="8400"/>
    <lineage>
        <taxon>Eukaryota</taxon>
        <taxon>Metazoa</taxon>
        <taxon>Chordata</taxon>
        <taxon>Craniata</taxon>
        <taxon>Vertebrata</taxon>
        <taxon>Euteleostomi</taxon>
        <taxon>Amphibia</taxon>
        <taxon>Batrachia</taxon>
        <taxon>Anura</taxon>
        <taxon>Neobatrachia</taxon>
        <taxon>Ranoidea</taxon>
        <taxon>Ranidae</taxon>
        <taxon>Aquarana</taxon>
    </lineage>
</organism>
<accession>A0A2G9S4Q6</accession>
<dbReference type="AlphaFoldDB" id="A0A2G9S4Q6"/>